<evidence type="ECO:0000259" key="3">
    <source>
        <dbReference type="PROSITE" id="PS50011"/>
    </source>
</evidence>
<evidence type="ECO:0000256" key="1">
    <source>
        <dbReference type="PROSITE-ProRule" id="PRU10141"/>
    </source>
</evidence>
<feature type="compositionally biased region" description="Basic and acidic residues" evidence="2">
    <location>
        <begin position="501"/>
        <end position="516"/>
    </location>
</feature>
<feature type="compositionally biased region" description="Basic and acidic residues" evidence="2">
    <location>
        <begin position="71"/>
        <end position="80"/>
    </location>
</feature>
<feature type="region of interest" description="Disordered" evidence="2">
    <location>
        <begin position="37"/>
        <end position="87"/>
    </location>
</feature>
<dbReference type="EMBL" id="JAUTDP010000003">
    <property type="protein sequence ID" value="KAK3400922.1"/>
    <property type="molecule type" value="Genomic_DNA"/>
</dbReference>
<dbReference type="SMART" id="SM00220">
    <property type="entry name" value="S_TKc"/>
    <property type="match status" value="1"/>
</dbReference>
<organism evidence="4 5">
    <name type="scientific">Sordaria brevicollis</name>
    <dbReference type="NCBI Taxonomy" id="83679"/>
    <lineage>
        <taxon>Eukaryota</taxon>
        <taxon>Fungi</taxon>
        <taxon>Dikarya</taxon>
        <taxon>Ascomycota</taxon>
        <taxon>Pezizomycotina</taxon>
        <taxon>Sordariomycetes</taxon>
        <taxon>Sordariomycetidae</taxon>
        <taxon>Sordariales</taxon>
        <taxon>Sordariaceae</taxon>
        <taxon>Sordaria</taxon>
    </lineage>
</organism>
<evidence type="ECO:0000256" key="2">
    <source>
        <dbReference type="SAM" id="MobiDB-lite"/>
    </source>
</evidence>
<reference evidence="4" key="1">
    <citation type="journal article" date="2023" name="Mol. Phylogenet. Evol.">
        <title>Genome-scale phylogeny and comparative genomics of the fungal order Sordariales.</title>
        <authorList>
            <person name="Hensen N."/>
            <person name="Bonometti L."/>
            <person name="Westerberg I."/>
            <person name="Brannstrom I.O."/>
            <person name="Guillou S."/>
            <person name="Cros-Aarteil S."/>
            <person name="Calhoun S."/>
            <person name="Haridas S."/>
            <person name="Kuo A."/>
            <person name="Mondo S."/>
            <person name="Pangilinan J."/>
            <person name="Riley R."/>
            <person name="LaButti K."/>
            <person name="Andreopoulos B."/>
            <person name="Lipzen A."/>
            <person name="Chen C."/>
            <person name="Yan M."/>
            <person name="Daum C."/>
            <person name="Ng V."/>
            <person name="Clum A."/>
            <person name="Steindorff A."/>
            <person name="Ohm R.A."/>
            <person name="Martin F."/>
            <person name="Silar P."/>
            <person name="Natvig D.O."/>
            <person name="Lalanne C."/>
            <person name="Gautier V."/>
            <person name="Ament-Velasquez S.L."/>
            <person name="Kruys A."/>
            <person name="Hutchinson M.I."/>
            <person name="Powell A.J."/>
            <person name="Barry K."/>
            <person name="Miller A.N."/>
            <person name="Grigoriev I.V."/>
            <person name="Debuchy R."/>
            <person name="Gladieux P."/>
            <person name="Hiltunen Thoren M."/>
            <person name="Johannesson H."/>
        </authorList>
    </citation>
    <scope>NUCLEOTIDE SEQUENCE</scope>
    <source>
        <strain evidence="4">FGSC 1904</strain>
    </source>
</reference>
<dbReference type="Gene3D" id="1.10.510.10">
    <property type="entry name" value="Transferase(Phosphotransferase) domain 1"/>
    <property type="match status" value="1"/>
</dbReference>
<keyword evidence="5" id="KW-1185">Reference proteome</keyword>
<dbReference type="PROSITE" id="PS00107">
    <property type="entry name" value="PROTEIN_KINASE_ATP"/>
    <property type="match status" value="1"/>
</dbReference>
<dbReference type="GO" id="GO:0004672">
    <property type="term" value="F:protein kinase activity"/>
    <property type="evidence" value="ECO:0007669"/>
    <property type="project" value="InterPro"/>
</dbReference>
<feature type="region of interest" description="Disordered" evidence="2">
    <location>
        <begin position="501"/>
        <end position="530"/>
    </location>
</feature>
<feature type="binding site" evidence="1">
    <location>
        <position position="130"/>
    </location>
    <ligand>
        <name>ATP</name>
        <dbReference type="ChEBI" id="CHEBI:30616"/>
    </ligand>
</feature>
<dbReference type="PANTHER" id="PTHR44305">
    <property type="entry name" value="SI:DKEY-192D15.2-RELATED"/>
    <property type="match status" value="1"/>
</dbReference>
<evidence type="ECO:0000313" key="5">
    <source>
        <dbReference type="Proteomes" id="UP001281003"/>
    </source>
</evidence>
<gene>
    <name evidence="4" type="ORF">B0T20DRAFT_155565</name>
</gene>
<evidence type="ECO:0000313" key="4">
    <source>
        <dbReference type="EMBL" id="KAK3400922.1"/>
    </source>
</evidence>
<proteinExistence type="predicted"/>
<dbReference type="GO" id="GO:0005524">
    <property type="term" value="F:ATP binding"/>
    <property type="evidence" value="ECO:0007669"/>
    <property type="project" value="UniProtKB-UniRule"/>
</dbReference>
<dbReference type="InterPro" id="IPR017441">
    <property type="entry name" value="Protein_kinase_ATP_BS"/>
</dbReference>
<keyword evidence="4" id="KW-0418">Kinase</keyword>
<feature type="region of interest" description="Disordered" evidence="2">
    <location>
        <begin position="446"/>
        <end position="485"/>
    </location>
</feature>
<dbReference type="PANTHER" id="PTHR44305:SF2">
    <property type="entry name" value="SI:DKEY-192D15.2"/>
    <property type="match status" value="1"/>
</dbReference>
<dbReference type="InterPro" id="IPR000719">
    <property type="entry name" value="Prot_kinase_dom"/>
</dbReference>
<dbReference type="AlphaFoldDB" id="A0AAE0PJE2"/>
<keyword evidence="1" id="KW-0547">Nucleotide-binding</keyword>
<keyword evidence="4" id="KW-0808">Transferase</keyword>
<reference evidence="4" key="2">
    <citation type="submission" date="2023-07" db="EMBL/GenBank/DDBJ databases">
        <authorList>
            <consortium name="Lawrence Berkeley National Laboratory"/>
            <person name="Haridas S."/>
            <person name="Hensen N."/>
            <person name="Bonometti L."/>
            <person name="Westerberg I."/>
            <person name="Brannstrom I.O."/>
            <person name="Guillou S."/>
            <person name="Cros-Aarteil S."/>
            <person name="Calhoun S."/>
            <person name="Kuo A."/>
            <person name="Mondo S."/>
            <person name="Pangilinan J."/>
            <person name="Riley R."/>
            <person name="LaButti K."/>
            <person name="Andreopoulos B."/>
            <person name="Lipzen A."/>
            <person name="Chen C."/>
            <person name="Yanf M."/>
            <person name="Daum C."/>
            <person name="Ng V."/>
            <person name="Clum A."/>
            <person name="Steindorff A."/>
            <person name="Ohm R."/>
            <person name="Martin F."/>
            <person name="Silar P."/>
            <person name="Natvig D."/>
            <person name="Lalanne C."/>
            <person name="Gautier V."/>
            <person name="Ament-velasquez S.L."/>
            <person name="Kruys A."/>
            <person name="Hutchinson M.I."/>
            <person name="Powell A.J."/>
            <person name="Barry K."/>
            <person name="Miller A.N."/>
            <person name="Grigoriev I.V."/>
            <person name="Debuchy R."/>
            <person name="Gladieux P."/>
            <person name="Thoren M.H."/>
            <person name="Johannesson H."/>
        </authorList>
    </citation>
    <scope>NUCLEOTIDE SEQUENCE</scope>
    <source>
        <strain evidence="4">FGSC 1904</strain>
    </source>
</reference>
<dbReference type="InterPro" id="IPR053083">
    <property type="entry name" value="TF_kinase-domain_protein"/>
</dbReference>
<dbReference type="Proteomes" id="UP001281003">
    <property type="component" value="Unassembled WGS sequence"/>
</dbReference>
<dbReference type="PROSITE" id="PS50011">
    <property type="entry name" value="PROTEIN_KINASE_DOM"/>
    <property type="match status" value="1"/>
</dbReference>
<keyword evidence="1" id="KW-0067">ATP-binding</keyword>
<protein>
    <submittedName>
        <fullName evidence="4">Kinase-like domain-containing protein</fullName>
    </submittedName>
</protein>
<dbReference type="InterPro" id="IPR011009">
    <property type="entry name" value="Kinase-like_dom_sf"/>
</dbReference>
<dbReference type="Pfam" id="PF00069">
    <property type="entry name" value="Pkinase"/>
    <property type="match status" value="1"/>
</dbReference>
<feature type="domain" description="Protein kinase" evidence="3">
    <location>
        <begin position="101"/>
        <end position="420"/>
    </location>
</feature>
<sequence length="530" mass="61399">MPTLRDIQREQTDYFAFYRMGRASAWSRHRRRDAIRNLEFPRRHPARWPGFSPPPARPGPQTFTEPQPYKKSQEQIKKEGPSPAVQRRAKRLEKLLAQEGMRFEKVLGWGGFGMACLFSMDGGERKVVVKIELEGRDSIEMERRNYELMRDAHHVLHMYNLAAEEAIENSDLAAGGLFLEFMERGTLEKWIVKMANERKTFSDRALWTIFDCLVRGLTGLAYPGKQWRGEESAMDAGEAVNPLVHFDIDPTNILVGGFGMYGNRAHSIAPIHKIGDLGLGQVYNSRERRNVEQVWCTRQAGKLYLYTPEQFTEEWDWHASAPAANAAPTAGNYRETMNTWQMGWTMYALITLCWPNEKKEPFVYNSKVFDREVRDATYGGDLMYSGRYDDTDRDLRRLVAQCLYHTPRSRPTLKELQILIGDKMKSRLDKSEEEGRVWARRFYGEPERRMPAPPPRPAHGPGHGAPPGRERWNMGAHPPIRLGGGARARFGQVFSNESIVDLEKLRRRRADEDHRPVIRRQPQPRRFWRD</sequence>
<comment type="caution">
    <text evidence="4">The sequence shown here is derived from an EMBL/GenBank/DDBJ whole genome shotgun (WGS) entry which is preliminary data.</text>
</comment>
<accession>A0AAE0PJE2</accession>
<dbReference type="SUPFAM" id="SSF56112">
    <property type="entry name" value="Protein kinase-like (PK-like)"/>
    <property type="match status" value="1"/>
</dbReference>
<name>A0AAE0PJE2_SORBR</name>